<dbReference type="EMBL" id="NFII01000029">
    <property type="protein sequence ID" value="OUN97276.1"/>
    <property type="molecule type" value="Genomic_DNA"/>
</dbReference>
<reference evidence="2" key="1">
    <citation type="submission" date="2017-04" db="EMBL/GenBank/DDBJ databases">
        <title>Function of individual gut microbiota members based on whole genome sequencing of pure cultures obtained from chicken caecum.</title>
        <authorList>
            <person name="Medvecky M."/>
            <person name="Cejkova D."/>
            <person name="Polansky O."/>
            <person name="Karasova D."/>
            <person name="Kubasova T."/>
            <person name="Cizek A."/>
            <person name="Rychlik I."/>
        </authorList>
    </citation>
    <scope>NUCLEOTIDE SEQUENCE [LARGE SCALE GENOMIC DNA]</scope>
    <source>
        <strain evidence="2">An43</strain>
    </source>
</reference>
<sequence>MPTGNISKPVFVFVLFLFVCVQMGCTHRRSVPFNRKGWDEWVLRSWSCPQANRRQTGSL</sequence>
<organism evidence="1 2">
    <name type="scientific">Bacteroides clarus</name>
    <dbReference type="NCBI Taxonomy" id="626929"/>
    <lineage>
        <taxon>Bacteria</taxon>
        <taxon>Pseudomonadati</taxon>
        <taxon>Bacteroidota</taxon>
        <taxon>Bacteroidia</taxon>
        <taxon>Bacteroidales</taxon>
        <taxon>Bacteroidaceae</taxon>
        <taxon>Bacteroides</taxon>
    </lineage>
</organism>
<dbReference type="Proteomes" id="UP000195386">
    <property type="component" value="Unassembled WGS sequence"/>
</dbReference>
<proteinExistence type="predicted"/>
<evidence type="ECO:0000313" key="2">
    <source>
        <dbReference type="Proteomes" id="UP000195386"/>
    </source>
</evidence>
<gene>
    <name evidence="1" type="ORF">B5F97_17695</name>
</gene>
<protein>
    <submittedName>
        <fullName evidence="1">Uncharacterized protein</fullName>
    </submittedName>
</protein>
<evidence type="ECO:0000313" key="1">
    <source>
        <dbReference type="EMBL" id="OUN97276.1"/>
    </source>
</evidence>
<dbReference type="AlphaFoldDB" id="A0A1Y3YHP2"/>
<accession>A0A1Y3YHP2</accession>
<name>A0A1Y3YHP2_9BACE</name>
<comment type="caution">
    <text evidence="1">The sequence shown here is derived from an EMBL/GenBank/DDBJ whole genome shotgun (WGS) entry which is preliminary data.</text>
</comment>